<dbReference type="PANTHER" id="PTHR43019">
    <property type="entry name" value="SERINE ENDOPROTEASE DEGS"/>
    <property type="match status" value="1"/>
</dbReference>
<dbReference type="InterPro" id="IPR043504">
    <property type="entry name" value="Peptidase_S1_PA_chymotrypsin"/>
</dbReference>
<keyword evidence="1" id="KW-0472">Membrane</keyword>
<reference evidence="2 3" key="1">
    <citation type="submission" date="2024-09" db="EMBL/GenBank/DDBJ databases">
        <authorList>
            <person name="Sun Q."/>
            <person name="Mori K."/>
        </authorList>
    </citation>
    <scope>NUCLEOTIDE SEQUENCE [LARGE SCALE GENOMIC DNA]</scope>
    <source>
        <strain evidence="2 3">TBRC 0563</strain>
    </source>
</reference>
<name>A0ABV5YKA7_9ACTN</name>
<keyword evidence="1" id="KW-1133">Transmembrane helix</keyword>
<protein>
    <submittedName>
        <fullName evidence="2">Trypsin-like peptidase domain-containing protein</fullName>
    </submittedName>
</protein>
<comment type="caution">
    <text evidence="2">The sequence shown here is derived from an EMBL/GenBank/DDBJ whole genome shotgun (WGS) entry which is preliminary data.</text>
</comment>
<sequence length="274" mass="27978">MIDEVVSPPSPPAGPRNRFLFAIGAVVLAALVVVALVWWAPGTGGHRTSGAAASRSSAVAGPPDGAVTASPLIAAAVASVVRVTGTARSCGRRLRGSGFVYAANRVMTPAHVVAGVRGSPTVDDWQGRSFKATVVIFDPGRDLAVLRVPGLTARALPFRQKSHVGDAGVIIGYARSGGLTETPARLRWMNLTRGPDIYHRRITARQVFTLYGGIGLGMSGGPLVATDGTVSGMVFAADLMDSRDSYALAASELGAQADAGRTAVSAVSTGGCSA</sequence>
<dbReference type="Proteomes" id="UP001589627">
    <property type="component" value="Unassembled WGS sequence"/>
</dbReference>
<evidence type="ECO:0000313" key="2">
    <source>
        <dbReference type="EMBL" id="MFB9834467.1"/>
    </source>
</evidence>
<dbReference type="SUPFAM" id="SSF50494">
    <property type="entry name" value="Trypsin-like serine proteases"/>
    <property type="match status" value="1"/>
</dbReference>
<accession>A0ABV5YKA7</accession>
<dbReference type="RefSeq" id="WP_378204119.1">
    <property type="nucleotide sequence ID" value="NZ_JBHLZP010000140.1"/>
</dbReference>
<dbReference type="PANTHER" id="PTHR43019:SF23">
    <property type="entry name" value="PROTEASE DO-LIKE 5, CHLOROPLASTIC"/>
    <property type="match status" value="1"/>
</dbReference>
<keyword evidence="1" id="KW-0812">Transmembrane</keyword>
<evidence type="ECO:0000256" key="1">
    <source>
        <dbReference type="SAM" id="Phobius"/>
    </source>
</evidence>
<organism evidence="2 3">
    <name type="scientific">Actinoallomurus acaciae</name>
    <dbReference type="NCBI Taxonomy" id="502577"/>
    <lineage>
        <taxon>Bacteria</taxon>
        <taxon>Bacillati</taxon>
        <taxon>Actinomycetota</taxon>
        <taxon>Actinomycetes</taxon>
        <taxon>Streptosporangiales</taxon>
        <taxon>Thermomonosporaceae</taxon>
        <taxon>Actinoallomurus</taxon>
    </lineage>
</organism>
<proteinExistence type="predicted"/>
<dbReference type="InterPro" id="IPR009003">
    <property type="entry name" value="Peptidase_S1_PA"/>
</dbReference>
<dbReference type="Gene3D" id="2.40.10.10">
    <property type="entry name" value="Trypsin-like serine proteases"/>
    <property type="match status" value="2"/>
</dbReference>
<evidence type="ECO:0000313" key="3">
    <source>
        <dbReference type="Proteomes" id="UP001589627"/>
    </source>
</evidence>
<dbReference type="Pfam" id="PF13365">
    <property type="entry name" value="Trypsin_2"/>
    <property type="match status" value="1"/>
</dbReference>
<keyword evidence="3" id="KW-1185">Reference proteome</keyword>
<dbReference type="EMBL" id="JBHLZP010000140">
    <property type="protein sequence ID" value="MFB9834467.1"/>
    <property type="molecule type" value="Genomic_DNA"/>
</dbReference>
<feature type="transmembrane region" description="Helical" evidence="1">
    <location>
        <begin position="20"/>
        <end position="40"/>
    </location>
</feature>
<gene>
    <name evidence="2" type="ORF">ACFFNX_19990</name>
</gene>